<dbReference type="RefSeq" id="WP_124870292.1">
    <property type="nucleotide sequence ID" value="NZ_CP034183.1"/>
</dbReference>
<feature type="domain" description="eCIS core" evidence="2">
    <location>
        <begin position="266"/>
        <end position="341"/>
    </location>
</feature>
<sequence>MAEFEKRTNSTQRQVVSQLQRPSQPSVSSIQRRSQSAPNSARPAVKPLPAAFQLTPASAMTSVTAQRRAAGAVLEAATLSRADQVATQQIQQRLAVQRETLRDSHTALQLGGLTPQPEHLLERSRPRPEAPVPDLTPIQRQALSQTASNTVSSALSANARFLPPTQRAEVANAAVQRFKAQGLDPEPLRALMVQRAPDEATRAAAQVAITAQRQVEQRQHQERADHALLTRHAALQRQLQAAEQHHAAEQTSAVERIEARRGSGQPLAHDVRRRLEVGLNHDLTGVRVHTDSEAHLIAKQMQAVAFTSGKDIYFQSGTFDPVNKLELLAHEATHVKQQDSGHVGRGIDPDAGLEAQAQEMGKRVASQSPGRAAFGTAAPRNKHAPGSLTAVQASAQRGTAVQAVQRLSNPFSSLANMAKKSTQALSDTAKRASGAARRVLQSVGKKVQAAAKPLASTISKARTSLAAQVAKVSASLRQKAASLIVKSKRLAAPLTSKINKAIKGARASAARVKASLQRCGANFVSAARANFSGLKREVSKVTAQVKRRGQPAWQAGTQAVRGAVSSVKEGGQALLQKASNTAQSMLSALRQKTVELKAAAQRKLASGLDTVNKLKQKAVSAAVSLKAKLKSTGQHIAAGASAGWSNALKFGKTTLSAVGQKISAIAHSPKTQSILAKLKSAGIQVAKVGTAIVVGGAVIAGAAALTVATGGLAGPALVAALFASGALGGAASQVVGNALEGKKLTDGISAGTILTDGLMGVAAGPAAKLVGGVARAVIIKPVAGLAGHVMSGVGGRVAQGAGRLLTRYAPSVRPLVAGAASAARTRLVSLAGRVVGIPARLAATRGGRLAASAVSGTRSLITRGSNWLGHSLPGRGLKAADNFVSGGLRRVAGVPGRVGAALGRGLNRAGTAVRSFIKSKPGLNRLSGAARNGVERLRDRIGVAGIRARNAVTGPVRAAYSGLKGNAVRAELNLRRRFATSGLNINLNTSLTGRVIDAAERSLSSMKTYITAEARTISVEVREAFYGSGGIGGALRTGSKIEDLIAANPALRGAWNKELNYATRTMTDQIARTMRREASAVGQSLSRTVSRNTAASTITQDAVREFALRNMRGSFMTKATNIYRSSLPSVTDFNPQKGWLGQVPGLYARGMGQMARGAANKLRQIRYAGGMAGGAATAGGWLSEEYFKTFSGGVAGYYHTDPSKRSGSPLAAGLGGTRSLTPAITGLTGLSPEAQGGPNMILTPLDQQAKIYAEKTGVANQTDLHELGHEEDKKHPISP</sequence>
<accession>A0A3G8YDD5</accession>
<feature type="region of interest" description="Disordered" evidence="1">
    <location>
        <begin position="107"/>
        <end position="134"/>
    </location>
</feature>
<feature type="region of interest" description="Disordered" evidence="1">
    <location>
        <begin position="1"/>
        <end position="47"/>
    </location>
</feature>
<dbReference type="KEGG" id="dph:EHF33_09000"/>
<dbReference type="EMBL" id="CP034183">
    <property type="protein sequence ID" value="AZI42870.1"/>
    <property type="molecule type" value="Genomic_DNA"/>
</dbReference>
<evidence type="ECO:0000256" key="1">
    <source>
        <dbReference type="SAM" id="MobiDB-lite"/>
    </source>
</evidence>
<dbReference type="Proteomes" id="UP000276417">
    <property type="component" value="Chromosome 1"/>
</dbReference>
<proteinExistence type="predicted"/>
<dbReference type="OrthoDB" id="7387101at2"/>
<feature type="compositionally biased region" description="Basic and acidic residues" evidence="1">
    <location>
        <begin position="1263"/>
        <end position="1279"/>
    </location>
</feature>
<evidence type="ECO:0000313" key="3">
    <source>
        <dbReference type="EMBL" id="AZI42870.1"/>
    </source>
</evidence>
<feature type="region of interest" description="Disordered" evidence="1">
    <location>
        <begin position="1256"/>
        <end position="1279"/>
    </location>
</feature>
<protein>
    <submittedName>
        <fullName evidence="3">DUF4157 domain-containing protein</fullName>
    </submittedName>
</protein>
<keyword evidence="4" id="KW-1185">Reference proteome</keyword>
<feature type="compositionally biased region" description="Basic and acidic residues" evidence="1">
    <location>
        <begin position="119"/>
        <end position="128"/>
    </location>
</feature>
<evidence type="ECO:0000259" key="2">
    <source>
        <dbReference type="Pfam" id="PF13699"/>
    </source>
</evidence>
<dbReference type="AlphaFoldDB" id="A0A3G8YDD5"/>
<organism evidence="3 4">
    <name type="scientific">Deinococcus psychrotolerans</name>
    <dbReference type="NCBI Taxonomy" id="2489213"/>
    <lineage>
        <taxon>Bacteria</taxon>
        <taxon>Thermotogati</taxon>
        <taxon>Deinococcota</taxon>
        <taxon>Deinococci</taxon>
        <taxon>Deinococcales</taxon>
        <taxon>Deinococcaceae</taxon>
        <taxon>Deinococcus</taxon>
    </lineage>
</organism>
<feature type="region of interest" description="Disordered" evidence="1">
    <location>
        <begin position="242"/>
        <end position="266"/>
    </location>
</feature>
<feature type="compositionally biased region" description="Polar residues" evidence="1">
    <location>
        <begin position="9"/>
        <end position="39"/>
    </location>
</feature>
<name>A0A3G8YDD5_9DEIO</name>
<evidence type="ECO:0000313" key="4">
    <source>
        <dbReference type="Proteomes" id="UP000276417"/>
    </source>
</evidence>
<dbReference type="InterPro" id="IPR025295">
    <property type="entry name" value="eCIS_core_dom"/>
</dbReference>
<reference evidence="3 4" key="1">
    <citation type="submission" date="2018-11" db="EMBL/GenBank/DDBJ databases">
        <title>Deinococcus shelandsis sp. nov., isolated from South Shetland Islands soil of Antarctica.</title>
        <authorList>
            <person name="Tian J."/>
        </authorList>
    </citation>
    <scope>NUCLEOTIDE SEQUENCE [LARGE SCALE GENOMIC DNA]</scope>
    <source>
        <strain evidence="3 4">S14-83T</strain>
    </source>
</reference>
<dbReference type="Pfam" id="PF13699">
    <property type="entry name" value="eCIS_core"/>
    <property type="match status" value="1"/>
</dbReference>
<gene>
    <name evidence="3" type="ORF">EHF33_09000</name>
</gene>